<keyword evidence="3" id="KW-1185">Reference proteome</keyword>
<accession>A0A3D9G0A4</accession>
<evidence type="ECO:0000256" key="1">
    <source>
        <dbReference type="SAM" id="Phobius"/>
    </source>
</evidence>
<evidence type="ECO:0000313" key="3">
    <source>
        <dbReference type="Proteomes" id="UP000257004"/>
    </source>
</evidence>
<name>A0A3D9G0A4_9FLAO</name>
<reference evidence="2 3" key="1">
    <citation type="submission" date="2018-07" db="EMBL/GenBank/DDBJ databases">
        <title>Genomic Encyclopedia of Archaeal and Bacterial Type Strains, Phase II (KMG-II): from individual species to whole genera.</title>
        <authorList>
            <person name="Goeker M."/>
        </authorList>
    </citation>
    <scope>NUCLEOTIDE SEQUENCE [LARGE SCALE GENOMIC DNA]</scope>
    <source>
        <strain evidence="2 3">DSM 25795</strain>
    </source>
</reference>
<keyword evidence="1" id="KW-0472">Membrane</keyword>
<dbReference type="AlphaFoldDB" id="A0A3D9G0A4"/>
<comment type="caution">
    <text evidence="2">The sequence shown here is derived from an EMBL/GenBank/DDBJ whole genome shotgun (WGS) entry which is preliminary data.</text>
</comment>
<gene>
    <name evidence="2" type="ORF">BD847_0588</name>
</gene>
<dbReference type="Proteomes" id="UP000257004">
    <property type="component" value="Unassembled WGS sequence"/>
</dbReference>
<sequence length="99" mass="11210">MISTKLSFLTFAILCLIIFPYNIILFLFNSDLLYSIVPGWHSTFIPGQIISNGIKFLILLIVTICYWKLSKTTTKIDSKSFLIHLLLTLPAIVVGKFSL</sequence>
<evidence type="ECO:0000313" key="2">
    <source>
        <dbReference type="EMBL" id="RED26666.1"/>
    </source>
</evidence>
<dbReference type="EMBL" id="QRDQ01000007">
    <property type="protein sequence ID" value="RED26666.1"/>
    <property type="molecule type" value="Genomic_DNA"/>
</dbReference>
<organism evidence="2 3">
    <name type="scientific">Flavobacterium cutihirudinis</name>
    <dbReference type="NCBI Taxonomy" id="1265740"/>
    <lineage>
        <taxon>Bacteria</taxon>
        <taxon>Pseudomonadati</taxon>
        <taxon>Bacteroidota</taxon>
        <taxon>Flavobacteriia</taxon>
        <taxon>Flavobacteriales</taxon>
        <taxon>Flavobacteriaceae</taxon>
        <taxon>Flavobacterium</taxon>
    </lineage>
</organism>
<feature type="transmembrane region" description="Helical" evidence="1">
    <location>
        <begin position="7"/>
        <end position="29"/>
    </location>
</feature>
<keyword evidence="1" id="KW-1133">Transmembrane helix</keyword>
<proteinExistence type="predicted"/>
<feature type="transmembrane region" description="Helical" evidence="1">
    <location>
        <begin position="49"/>
        <end position="69"/>
    </location>
</feature>
<keyword evidence="1" id="KW-0812">Transmembrane</keyword>
<protein>
    <submittedName>
        <fullName evidence="2">Uncharacterized protein</fullName>
    </submittedName>
</protein>